<organism evidence="1 2">
    <name type="scientific">Larinioides sclopetarius</name>
    <dbReference type="NCBI Taxonomy" id="280406"/>
    <lineage>
        <taxon>Eukaryota</taxon>
        <taxon>Metazoa</taxon>
        <taxon>Ecdysozoa</taxon>
        <taxon>Arthropoda</taxon>
        <taxon>Chelicerata</taxon>
        <taxon>Arachnida</taxon>
        <taxon>Araneae</taxon>
        <taxon>Araneomorphae</taxon>
        <taxon>Entelegynae</taxon>
        <taxon>Araneoidea</taxon>
        <taxon>Araneidae</taxon>
        <taxon>Larinioides</taxon>
    </lineage>
</organism>
<gene>
    <name evidence="1" type="ORF">LARSCL_LOCUS15173</name>
</gene>
<accession>A0AAV2AW21</accession>
<keyword evidence="2" id="KW-1185">Reference proteome</keyword>
<evidence type="ECO:0000313" key="1">
    <source>
        <dbReference type="EMBL" id="CAL1288127.1"/>
    </source>
</evidence>
<dbReference type="AlphaFoldDB" id="A0AAV2AW21"/>
<dbReference type="EMBL" id="CAXIEN010000226">
    <property type="protein sequence ID" value="CAL1288127.1"/>
    <property type="molecule type" value="Genomic_DNA"/>
</dbReference>
<protein>
    <submittedName>
        <fullName evidence="1">Uncharacterized protein</fullName>
    </submittedName>
</protein>
<feature type="non-terminal residue" evidence="1">
    <location>
        <position position="49"/>
    </location>
</feature>
<sequence length="49" mass="6064">MLFGSAIVPSHFKDIKKRDFYKLATESGFTWKYYKFKTQLHLRFTMWNR</sequence>
<reference evidence="1 2" key="1">
    <citation type="submission" date="2024-04" db="EMBL/GenBank/DDBJ databases">
        <authorList>
            <person name="Rising A."/>
            <person name="Reimegard J."/>
            <person name="Sonavane S."/>
            <person name="Akerstrom W."/>
            <person name="Nylinder S."/>
            <person name="Hedman E."/>
            <person name="Kallberg Y."/>
        </authorList>
    </citation>
    <scope>NUCLEOTIDE SEQUENCE [LARGE SCALE GENOMIC DNA]</scope>
</reference>
<dbReference type="Proteomes" id="UP001497382">
    <property type="component" value="Unassembled WGS sequence"/>
</dbReference>
<comment type="caution">
    <text evidence="1">The sequence shown here is derived from an EMBL/GenBank/DDBJ whole genome shotgun (WGS) entry which is preliminary data.</text>
</comment>
<evidence type="ECO:0000313" key="2">
    <source>
        <dbReference type="Proteomes" id="UP001497382"/>
    </source>
</evidence>
<name>A0AAV2AW21_9ARAC</name>
<proteinExistence type="predicted"/>